<evidence type="ECO:0000313" key="3">
    <source>
        <dbReference type="Proteomes" id="UP000237000"/>
    </source>
</evidence>
<accession>A0A2P5EXV4</accession>
<keyword evidence="3" id="KW-1185">Reference proteome</keyword>
<organism evidence="2 3">
    <name type="scientific">Trema orientale</name>
    <name type="common">Charcoal tree</name>
    <name type="synonym">Celtis orientalis</name>
    <dbReference type="NCBI Taxonomy" id="63057"/>
    <lineage>
        <taxon>Eukaryota</taxon>
        <taxon>Viridiplantae</taxon>
        <taxon>Streptophyta</taxon>
        <taxon>Embryophyta</taxon>
        <taxon>Tracheophyta</taxon>
        <taxon>Spermatophyta</taxon>
        <taxon>Magnoliopsida</taxon>
        <taxon>eudicotyledons</taxon>
        <taxon>Gunneridae</taxon>
        <taxon>Pentapetalae</taxon>
        <taxon>rosids</taxon>
        <taxon>fabids</taxon>
        <taxon>Rosales</taxon>
        <taxon>Cannabaceae</taxon>
        <taxon>Trema</taxon>
    </lineage>
</organism>
<evidence type="ECO:0000313" key="2">
    <source>
        <dbReference type="EMBL" id="PON90371.1"/>
    </source>
</evidence>
<comment type="caution">
    <text evidence="2">The sequence shown here is derived from an EMBL/GenBank/DDBJ whole genome shotgun (WGS) entry which is preliminary data.</text>
</comment>
<protein>
    <submittedName>
        <fullName evidence="2">Uncharacterized protein</fullName>
    </submittedName>
</protein>
<gene>
    <name evidence="2" type="ORF">TorRG33x02_138400</name>
</gene>
<dbReference type="InParanoid" id="A0A2P5EXV4"/>
<reference evidence="3" key="1">
    <citation type="submission" date="2016-06" db="EMBL/GenBank/DDBJ databases">
        <title>Parallel loss of symbiosis genes in relatives of nitrogen-fixing non-legume Parasponia.</title>
        <authorList>
            <person name="Van Velzen R."/>
            <person name="Holmer R."/>
            <person name="Bu F."/>
            <person name="Rutten L."/>
            <person name="Van Zeijl A."/>
            <person name="Liu W."/>
            <person name="Santuari L."/>
            <person name="Cao Q."/>
            <person name="Sharma T."/>
            <person name="Shen D."/>
            <person name="Roswanjaya Y."/>
            <person name="Wardhani T."/>
            <person name="Kalhor M.S."/>
            <person name="Jansen J."/>
            <person name="Van den Hoogen J."/>
            <person name="Gungor B."/>
            <person name="Hartog M."/>
            <person name="Hontelez J."/>
            <person name="Verver J."/>
            <person name="Yang W.-C."/>
            <person name="Schijlen E."/>
            <person name="Repin R."/>
            <person name="Schilthuizen M."/>
            <person name="Schranz E."/>
            <person name="Heidstra R."/>
            <person name="Miyata K."/>
            <person name="Fedorova E."/>
            <person name="Kohlen W."/>
            <person name="Bisseling T."/>
            <person name="Smit S."/>
            <person name="Geurts R."/>
        </authorList>
    </citation>
    <scope>NUCLEOTIDE SEQUENCE [LARGE SCALE GENOMIC DNA]</scope>
    <source>
        <strain evidence="3">cv. RG33-2</strain>
    </source>
</reference>
<dbReference type="EMBL" id="JXTC01000084">
    <property type="protein sequence ID" value="PON90371.1"/>
    <property type="molecule type" value="Genomic_DNA"/>
</dbReference>
<evidence type="ECO:0000256" key="1">
    <source>
        <dbReference type="SAM" id="MobiDB-lite"/>
    </source>
</evidence>
<name>A0A2P5EXV4_TREOI</name>
<dbReference type="AlphaFoldDB" id="A0A2P5EXV4"/>
<proteinExistence type="predicted"/>
<dbReference type="Proteomes" id="UP000237000">
    <property type="component" value="Unassembled WGS sequence"/>
</dbReference>
<feature type="region of interest" description="Disordered" evidence="1">
    <location>
        <begin position="1"/>
        <end position="24"/>
    </location>
</feature>
<sequence>MSSTFATLSPTPTPTPLSSTTSTPRSPVLYLKLHEDQAIAANLARKKVTPLQTAMKLAIKLNKNFAEGAHSDELMGLT</sequence>